<sequence length="410" mass="44464">MHLQFPSCAPPLPLPAFISKISSDLTFLSLPPLPSPASSGVDVYGDFMSPKSDDANSYLRMFEKEVSTHLGMEDGVFMPSGVMAQSIVLKIAGERKGGGGGGDGGGEGVHVETSEFVCHETSHILVHEKDSYSHLLNASPLMIESPDPMSPSSVSSKMSSSPSCVILEHPHRELGGAVNPHSDLGEIRDICKSGGCHFHLDGARLWEATGAYGGKHSASDICSHFDSVYVSFYKGLGGPAGAMLLGDRAFVEEARVWLRRFGGNLHTLAPLWVGCWAGYRRNVKAPGEGAGMTFADKASKLREVVRAIKGDDVAGRNVDFVPEVPEVCMVHVVINKEREICERAERETFEKCGVHIFSRLRGAFRGDAGRTYFELNVGEGNGGVDTEVWRKAWRTFGEIAERIQEEREGL</sequence>
<evidence type="ECO:0000313" key="5">
    <source>
        <dbReference type="EMBL" id="GMI47045.1"/>
    </source>
</evidence>
<keyword evidence="6" id="KW-1185">Reference proteome</keyword>
<name>A0A9W7GKL2_9STRA</name>
<gene>
    <name evidence="5" type="ORF">TrCOL_g161</name>
</gene>
<dbReference type="InterPro" id="IPR015421">
    <property type="entry name" value="PyrdxlP-dep_Trfase_major"/>
</dbReference>
<dbReference type="Pfam" id="PF01212">
    <property type="entry name" value="Beta_elim_lyase"/>
    <property type="match status" value="1"/>
</dbReference>
<comment type="caution">
    <text evidence="5">The sequence shown here is derived from an EMBL/GenBank/DDBJ whole genome shotgun (WGS) entry which is preliminary data.</text>
</comment>
<dbReference type="GO" id="GO:0006545">
    <property type="term" value="P:glycine biosynthetic process"/>
    <property type="evidence" value="ECO:0007669"/>
    <property type="project" value="TreeGrafter"/>
</dbReference>
<dbReference type="InterPro" id="IPR015422">
    <property type="entry name" value="PyrdxlP-dep_Trfase_small"/>
</dbReference>
<dbReference type="Gene3D" id="3.40.640.10">
    <property type="entry name" value="Type I PLP-dependent aspartate aminotransferase-like (Major domain)"/>
    <property type="match status" value="1"/>
</dbReference>
<organism evidence="5 6">
    <name type="scientific">Triparma columacea</name>
    <dbReference type="NCBI Taxonomy" id="722753"/>
    <lineage>
        <taxon>Eukaryota</taxon>
        <taxon>Sar</taxon>
        <taxon>Stramenopiles</taxon>
        <taxon>Ochrophyta</taxon>
        <taxon>Bolidophyceae</taxon>
        <taxon>Parmales</taxon>
        <taxon>Triparmaceae</taxon>
        <taxon>Triparma</taxon>
    </lineage>
</organism>
<keyword evidence="3" id="KW-0663">Pyridoxal phosphate</keyword>
<comment type="similarity">
    <text evidence="2">Belongs to the threonine aldolase family.</text>
</comment>
<proteinExistence type="inferred from homology"/>
<evidence type="ECO:0000256" key="3">
    <source>
        <dbReference type="ARBA" id="ARBA00022898"/>
    </source>
</evidence>
<dbReference type="GO" id="GO:0005829">
    <property type="term" value="C:cytosol"/>
    <property type="evidence" value="ECO:0007669"/>
    <property type="project" value="TreeGrafter"/>
</dbReference>
<dbReference type="GO" id="GO:0008732">
    <property type="term" value="F:L-allo-threonine aldolase activity"/>
    <property type="evidence" value="ECO:0007669"/>
    <property type="project" value="TreeGrafter"/>
</dbReference>
<dbReference type="SUPFAM" id="SSF53383">
    <property type="entry name" value="PLP-dependent transferases"/>
    <property type="match status" value="1"/>
</dbReference>
<dbReference type="PANTHER" id="PTHR48097">
    <property type="entry name" value="L-THREONINE ALDOLASE-RELATED"/>
    <property type="match status" value="1"/>
</dbReference>
<evidence type="ECO:0000259" key="4">
    <source>
        <dbReference type="Pfam" id="PF01212"/>
    </source>
</evidence>
<evidence type="ECO:0000256" key="2">
    <source>
        <dbReference type="ARBA" id="ARBA00006966"/>
    </source>
</evidence>
<feature type="domain" description="Aromatic amino acid beta-eliminating lyase/threonine aldolase" evidence="4">
    <location>
        <begin position="59"/>
        <end position="267"/>
    </location>
</feature>
<evidence type="ECO:0000313" key="6">
    <source>
        <dbReference type="Proteomes" id="UP001165065"/>
    </source>
</evidence>
<protein>
    <recommendedName>
        <fullName evidence="4">Aromatic amino acid beta-eliminating lyase/threonine aldolase domain-containing protein</fullName>
    </recommendedName>
</protein>
<dbReference type="Gene3D" id="3.90.1150.10">
    <property type="entry name" value="Aspartate Aminotransferase, domain 1"/>
    <property type="match status" value="1"/>
</dbReference>
<dbReference type="AlphaFoldDB" id="A0A9W7GKL2"/>
<reference evidence="6" key="1">
    <citation type="journal article" date="2023" name="Commun. Biol.">
        <title>Genome analysis of Parmales, the sister group of diatoms, reveals the evolutionary specialization of diatoms from phago-mixotrophs to photoautotrophs.</title>
        <authorList>
            <person name="Ban H."/>
            <person name="Sato S."/>
            <person name="Yoshikawa S."/>
            <person name="Yamada K."/>
            <person name="Nakamura Y."/>
            <person name="Ichinomiya M."/>
            <person name="Sato N."/>
            <person name="Blanc-Mathieu R."/>
            <person name="Endo H."/>
            <person name="Kuwata A."/>
            <person name="Ogata H."/>
        </authorList>
    </citation>
    <scope>NUCLEOTIDE SEQUENCE [LARGE SCALE GENOMIC DNA]</scope>
</reference>
<dbReference type="PANTHER" id="PTHR48097:SF9">
    <property type="entry name" value="L-THREONINE ALDOLASE"/>
    <property type="match status" value="1"/>
</dbReference>
<comment type="cofactor">
    <cofactor evidence="1">
        <name>pyridoxal 5'-phosphate</name>
        <dbReference type="ChEBI" id="CHEBI:597326"/>
    </cofactor>
</comment>
<dbReference type="Proteomes" id="UP001165065">
    <property type="component" value="Unassembled WGS sequence"/>
</dbReference>
<dbReference type="InterPro" id="IPR001597">
    <property type="entry name" value="ArAA_b-elim_lyase/Thr_aldolase"/>
</dbReference>
<dbReference type="EMBL" id="BRYA01000325">
    <property type="protein sequence ID" value="GMI47045.1"/>
    <property type="molecule type" value="Genomic_DNA"/>
</dbReference>
<dbReference type="OrthoDB" id="10261951at2759"/>
<evidence type="ECO:0000256" key="1">
    <source>
        <dbReference type="ARBA" id="ARBA00001933"/>
    </source>
</evidence>
<dbReference type="GO" id="GO:0006567">
    <property type="term" value="P:L-threonine catabolic process"/>
    <property type="evidence" value="ECO:0007669"/>
    <property type="project" value="TreeGrafter"/>
</dbReference>
<dbReference type="InterPro" id="IPR015424">
    <property type="entry name" value="PyrdxlP-dep_Trfase"/>
</dbReference>
<accession>A0A9W7GKL2</accession>